<dbReference type="InterPro" id="IPR019410">
    <property type="entry name" value="Methyltransf_16"/>
</dbReference>
<reference evidence="1 2" key="1">
    <citation type="submission" date="2014-02" db="EMBL/GenBank/DDBJ databases">
        <title>Transposable element dynamics among asymbiotic and ectomycorrhizal Amanita fungi.</title>
        <authorList>
            <consortium name="DOE Joint Genome Institute"/>
            <person name="Hess J."/>
            <person name="Skrede I."/>
            <person name="Wolfe B."/>
            <person name="LaButti K."/>
            <person name="Ohm R.A."/>
            <person name="Grigoriev I.V."/>
            <person name="Pringle A."/>
        </authorList>
    </citation>
    <scope>NUCLEOTIDE SEQUENCE [LARGE SCALE GENOMIC DNA]</scope>
    <source>
        <strain evidence="1 2">SKay4041</strain>
    </source>
</reference>
<keyword evidence="2" id="KW-1185">Reference proteome</keyword>
<dbReference type="InterPro" id="IPR029063">
    <property type="entry name" value="SAM-dependent_MTases_sf"/>
</dbReference>
<sequence length="349" mass="39752">MVAIDVSLFEIFRGYSSLVAPRFFNIPSRINLSQLQDFFLHSLLTHPHLQQFPPSNQYQKVFWKWAIQVMESFLLNEDEEIDSRFYDYYLSLGSYVSESDKGDFSTQSTFTLSTPPSQSYITYYFPQECLPSSAINLDNLFRFTLLESRTMIENGTTGLRTWKASFVLGEFLLLNPGLVQEKRVLELGSGTGFLGTVIAAIQLQRMSPSTTLYLTDIDEHVLFQCRRNIELPCNLSATHPCICCRTLDWNSSKDDVIIRDCQTFLSECNAEIIVGADVVFDPKIIPALVCTLKLSLEVKAVGPRTAFIALTQRNMTTISLFLDELRGMYTVEYSTGFYLISCRCWFAAQ</sequence>
<dbReference type="STRING" id="703135.A0A2A9NMZ6"/>
<gene>
    <name evidence="1" type="ORF">AMATHDRAFT_140300</name>
</gene>
<proteinExistence type="predicted"/>
<dbReference type="Gene3D" id="3.40.50.150">
    <property type="entry name" value="Vaccinia Virus protein VP39"/>
    <property type="match status" value="1"/>
</dbReference>
<dbReference type="GO" id="GO:0008757">
    <property type="term" value="F:S-adenosylmethionine-dependent methyltransferase activity"/>
    <property type="evidence" value="ECO:0007669"/>
    <property type="project" value="UniProtKB-ARBA"/>
</dbReference>
<dbReference type="PANTHER" id="PTHR14614:SF130">
    <property type="entry name" value="PROTEIN-LYSINE N-METHYLTRANSFERASE EEF2KMT"/>
    <property type="match status" value="1"/>
</dbReference>
<dbReference type="SUPFAM" id="SSF53335">
    <property type="entry name" value="S-adenosyl-L-methionine-dependent methyltransferases"/>
    <property type="match status" value="1"/>
</dbReference>
<evidence type="ECO:0008006" key="3">
    <source>
        <dbReference type="Google" id="ProtNLM"/>
    </source>
</evidence>
<dbReference type="AlphaFoldDB" id="A0A2A9NMZ6"/>
<dbReference type="Pfam" id="PF10294">
    <property type="entry name" value="Methyltransf_16"/>
    <property type="match status" value="1"/>
</dbReference>
<accession>A0A2A9NMZ6</accession>
<dbReference type="OrthoDB" id="194386at2759"/>
<dbReference type="PANTHER" id="PTHR14614">
    <property type="entry name" value="HEPATOCELLULAR CARCINOMA-ASSOCIATED ANTIGEN"/>
    <property type="match status" value="1"/>
</dbReference>
<dbReference type="EMBL" id="KZ301980">
    <property type="protein sequence ID" value="PFH52345.1"/>
    <property type="molecule type" value="Genomic_DNA"/>
</dbReference>
<protein>
    <recommendedName>
        <fullName evidence="3">FAM86 N-terminal domain-containing protein</fullName>
    </recommendedName>
</protein>
<organism evidence="1 2">
    <name type="scientific">Amanita thiersii Skay4041</name>
    <dbReference type="NCBI Taxonomy" id="703135"/>
    <lineage>
        <taxon>Eukaryota</taxon>
        <taxon>Fungi</taxon>
        <taxon>Dikarya</taxon>
        <taxon>Basidiomycota</taxon>
        <taxon>Agaricomycotina</taxon>
        <taxon>Agaricomycetes</taxon>
        <taxon>Agaricomycetidae</taxon>
        <taxon>Agaricales</taxon>
        <taxon>Pluteineae</taxon>
        <taxon>Amanitaceae</taxon>
        <taxon>Amanita</taxon>
    </lineage>
</organism>
<evidence type="ECO:0000313" key="1">
    <source>
        <dbReference type="EMBL" id="PFH52345.1"/>
    </source>
</evidence>
<name>A0A2A9NMZ6_9AGAR</name>
<evidence type="ECO:0000313" key="2">
    <source>
        <dbReference type="Proteomes" id="UP000242287"/>
    </source>
</evidence>
<dbReference type="Proteomes" id="UP000242287">
    <property type="component" value="Unassembled WGS sequence"/>
</dbReference>